<dbReference type="EMBL" id="BAAAPF010000285">
    <property type="protein sequence ID" value="GAA1500782.1"/>
    <property type="molecule type" value="Genomic_DNA"/>
</dbReference>
<evidence type="ECO:0008006" key="4">
    <source>
        <dbReference type="Google" id="ProtNLM"/>
    </source>
</evidence>
<gene>
    <name evidence="2" type="ORF">GCM10009802_56490</name>
</gene>
<evidence type="ECO:0000313" key="3">
    <source>
        <dbReference type="Proteomes" id="UP001500443"/>
    </source>
</evidence>
<feature type="compositionally biased region" description="Basic residues" evidence="1">
    <location>
        <begin position="1"/>
        <end position="18"/>
    </location>
</feature>
<evidence type="ECO:0000313" key="2">
    <source>
        <dbReference type="EMBL" id="GAA1500782.1"/>
    </source>
</evidence>
<feature type="region of interest" description="Disordered" evidence="1">
    <location>
        <begin position="1"/>
        <end position="28"/>
    </location>
</feature>
<keyword evidence="3" id="KW-1185">Reference proteome</keyword>
<dbReference type="Proteomes" id="UP001500443">
    <property type="component" value="Unassembled WGS sequence"/>
</dbReference>
<accession>A0ABN1ZLH8</accession>
<protein>
    <recommendedName>
        <fullName evidence="4">Secreted protein</fullName>
    </recommendedName>
</protein>
<evidence type="ECO:0000256" key="1">
    <source>
        <dbReference type="SAM" id="MobiDB-lite"/>
    </source>
</evidence>
<sequence>MNTAHHHGHHEAHAHAAHHAPAGPAGLHSSEAGYTLALQDTVLPAAADTELRFRLLGDDGRPVTDLTPLHDKPVHLIVVRRDLTRYVHVHPAEAGDGTWSVRVRLPEPGAYRVFADFAPAALGRTLTLGADLTAGDPTAPGPVRELPAPAAAFAVDGREVTLTGAPAAGEARRLEFAIARDGRPVTDLQPYLAAYGHLVALRLDDLAYVHVHPDGSPGDGTTEPGGPVGALAFHAQVPGPGTYRLFLDFKHEDAVRTAEFTAVVR</sequence>
<organism evidence="2 3">
    <name type="scientific">Streptomyces synnematoformans</name>
    <dbReference type="NCBI Taxonomy" id="415721"/>
    <lineage>
        <taxon>Bacteria</taxon>
        <taxon>Bacillati</taxon>
        <taxon>Actinomycetota</taxon>
        <taxon>Actinomycetes</taxon>
        <taxon>Kitasatosporales</taxon>
        <taxon>Streptomycetaceae</taxon>
        <taxon>Streptomyces</taxon>
    </lineage>
</organism>
<name>A0ABN1ZLH8_9ACTN</name>
<dbReference type="RefSeq" id="WP_344293595.1">
    <property type="nucleotide sequence ID" value="NZ_BAAAPF010000285.1"/>
</dbReference>
<comment type="caution">
    <text evidence="2">The sequence shown here is derived from an EMBL/GenBank/DDBJ whole genome shotgun (WGS) entry which is preliminary data.</text>
</comment>
<reference evidence="2 3" key="1">
    <citation type="journal article" date="2019" name="Int. J. Syst. Evol. Microbiol.">
        <title>The Global Catalogue of Microorganisms (GCM) 10K type strain sequencing project: providing services to taxonomists for standard genome sequencing and annotation.</title>
        <authorList>
            <consortium name="The Broad Institute Genomics Platform"/>
            <consortium name="The Broad Institute Genome Sequencing Center for Infectious Disease"/>
            <person name="Wu L."/>
            <person name="Ma J."/>
        </authorList>
    </citation>
    <scope>NUCLEOTIDE SEQUENCE [LARGE SCALE GENOMIC DNA]</scope>
    <source>
        <strain evidence="2 3">JCM 15481</strain>
    </source>
</reference>
<proteinExistence type="predicted"/>